<evidence type="ECO:0000313" key="1">
    <source>
        <dbReference type="EMBL" id="MBB6179615.1"/>
    </source>
</evidence>
<gene>
    <name evidence="1" type="ORF">HNQ75_001583</name>
</gene>
<dbReference type="RefSeq" id="WP_077547392.1">
    <property type="nucleotide sequence ID" value="NZ_JACHEJ010000003.1"/>
</dbReference>
<sequence>MVWQTRHIGRPAPANINHAIRRRVAIAILFTVLGDVPAVLADRDSPQYHRGACEGAYPGWLRGLVDGYNGVADASATGGSVSLAAAPVPDSITSADERQGYKEGLQAGFAYGVAYGVQLGKSARTDETDANIMNRATEGLSVYIQSHCGALIPYIDWDRTFLNASGTATATSLTAAQLAMHNAATANQLAVGAEASAQEARDAEAKGDHPVALANRLAAQSAAQMAAGFADMARSQAAAGREEAVQAIIDAQAAAERARKAADSAGG</sequence>
<organism evidence="1 2">
    <name type="scientific">Pseudorhizobium flavum</name>
    <dbReference type="NCBI Taxonomy" id="1335061"/>
    <lineage>
        <taxon>Bacteria</taxon>
        <taxon>Pseudomonadati</taxon>
        <taxon>Pseudomonadota</taxon>
        <taxon>Alphaproteobacteria</taxon>
        <taxon>Hyphomicrobiales</taxon>
        <taxon>Rhizobiaceae</taxon>
        <taxon>Rhizobium/Agrobacterium group</taxon>
        <taxon>Pseudorhizobium</taxon>
    </lineage>
</organism>
<dbReference type="EMBL" id="JACHEJ010000003">
    <property type="protein sequence ID" value="MBB6179615.1"/>
    <property type="molecule type" value="Genomic_DNA"/>
</dbReference>
<reference evidence="1 2" key="1">
    <citation type="submission" date="2020-08" db="EMBL/GenBank/DDBJ databases">
        <title>Genomic Encyclopedia of Type Strains, Phase IV (KMG-IV): sequencing the most valuable type-strain genomes for metagenomic binning, comparative biology and taxonomic classification.</title>
        <authorList>
            <person name="Goeker M."/>
        </authorList>
    </citation>
    <scope>NUCLEOTIDE SEQUENCE [LARGE SCALE GENOMIC DNA]</scope>
    <source>
        <strain evidence="1 2">DSM 102134</strain>
    </source>
</reference>
<proteinExistence type="predicted"/>
<comment type="caution">
    <text evidence="1">The sequence shown here is derived from an EMBL/GenBank/DDBJ whole genome shotgun (WGS) entry which is preliminary data.</text>
</comment>
<protein>
    <submittedName>
        <fullName evidence="1">Uncharacterized protein</fullName>
    </submittedName>
</protein>
<dbReference type="Proteomes" id="UP000535501">
    <property type="component" value="Unassembled WGS sequence"/>
</dbReference>
<keyword evidence="2" id="KW-1185">Reference proteome</keyword>
<evidence type="ECO:0000313" key="2">
    <source>
        <dbReference type="Proteomes" id="UP000535501"/>
    </source>
</evidence>
<accession>A0A7X0DCH2</accession>
<name>A0A7X0DCH2_9HYPH</name>
<dbReference type="AlphaFoldDB" id="A0A7X0DCH2"/>